<dbReference type="Gene3D" id="2.40.440.10">
    <property type="entry name" value="L,D-transpeptidase catalytic domain-like"/>
    <property type="match status" value="1"/>
</dbReference>
<evidence type="ECO:0000256" key="7">
    <source>
        <dbReference type="PROSITE-ProRule" id="PRU01373"/>
    </source>
</evidence>
<dbReference type="InterPro" id="IPR002477">
    <property type="entry name" value="Peptidoglycan-bd-like"/>
</dbReference>
<evidence type="ECO:0000256" key="3">
    <source>
        <dbReference type="ARBA" id="ARBA00022679"/>
    </source>
</evidence>
<name>A0A1D8D217_CHLLM</name>
<dbReference type="InterPro" id="IPR052905">
    <property type="entry name" value="LD-transpeptidase_YkuD-like"/>
</dbReference>
<proteinExistence type="inferred from homology"/>
<evidence type="ECO:0000256" key="8">
    <source>
        <dbReference type="SAM" id="SignalP"/>
    </source>
</evidence>
<dbReference type="InterPro" id="IPR036365">
    <property type="entry name" value="PGBD-like_sf"/>
</dbReference>
<keyword evidence="3" id="KW-0808">Transferase</keyword>
<dbReference type="CDD" id="cd16913">
    <property type="entry name" value="YkuD_like"/>
    <property type="match status" value="1"/>
</dbReference>
<sequence>MDPLILLCLALMPVIISVSPVQVHAAESAGNLELPDQTVRMHLKGYLDRLDRLDASSSSARLEIDGQLQRFYKALDYRAAWTNRRAIERLVEVIGESADDGLKPSDYHYDEIRGFVENTPESPALKARADLLMTDAIFTLLSHMRSGKVMPRSLDPNWNIPAPKPGLNHDQTLMMAVMGGKFPEMISSLRRSSPGYLPMRKALARYRKIAEDGGWQAVYQGPTIEKVGQVDRRMPIIRQRLIVSGDLSPDAPLPKIDALPADSSASGAAPAPLIPPDQVYTQDLFDAVMAFQKRHGLSVDGIIGIETLNAMNYPAELRADQIRVNLERERWHSGIFGRTYVMVNIPAFTVEYVQDNVVRWNSRVIVGKPETQTPVFSAQIQSVIYNPQWVIPSGILAKEAIPAIRKDVGYLSKHRLTVVDSKGKPVDPSRVNWYGKGGFPYRLVQASGDDGSLGRIKFNMPNRFTVYMHDTPTKPLFERARRAYSHGCVRVDRPFELAELLLRNQETWSLPKIQAAINTGRTRTVPVPVKVPVFFLYQTVFADGGKVSFRDDIYDRDKELLGALNSSKDRRSVEEAAR</sequence>
<dbReference type="Gene3D" id="1.10.101.10">
    <property type="entry name" value="PGBD-like superfamily/PGBD"/>
    <property type="match status" value="1"/>
</dbReference>
<dbReference type="PANTHER" id="PTHR41533">
    <property type="entry name" value="L,D-TRANSPEPTIDASE HI_1667-RELATED"/>
    <property type="match status" value="1"/>
</dbReference>
<dbReference type="InterPro" id="IPR045380">
    <property type="entry name" value="LD_TPept_scaffold_dom"/>
</dbReference>
<evidence type="ECO:0000256" key="4">
    <source>
        <dbReference type="ARBA" id="ARBA00022960"/>
    </source>
</evidence>
<keyword evidence="8" id="KW-0732">Signal</keyword>
<feature type="chain" id="PRO_5009106546" evidence="8">
    <location>
        <begin position="26"/>
        <end position="578"/>
    </location>
</feature>
<dbReference type="InterPro" id="IPR005490">
    <property type="entry name" value="LD_TPept_cat_dom"/>
</dbReference>
<keyword evidence="6 7" id="KW-0961">Cell wall biogenesis/degradation</keyword>
<gene>
    <name evidence="10" type="ORF">BIU88_10150</name>
</gene>
<dbReference type="InterPro" id="IPR038063">
    <property type="entry name" value="Transpep_catalytic_dom"/>
</dbReference>
<accession>A0A1D8D217</accession>
<evidence type="ECO:0000259" key="9">
    <source>
        <dbReference type="PROSITE" id="PS52029"/>
    </source>
</evidence>
<feature type="active site" description="Nucleophile" evidence="7">
    <location>
        <position position="488"/>
    </location>
</feature>
<dbReference type="Pfam" id="PF01471">
    <property type="entry name" value="PG_binding_1"/>
    <property type="match status" value="1"/>
</dbReference>
<dbReference type="GO" id="GO:0009252">
    <property type="term" value="P:peptidoglycan biosynthetic process"/>
    <property type="evidence" value="ECO:0007669"/>
    <property type="project" value="UniProtKB-UniPathway"/>
</dbReference>
<keyword evidence="11" id="KW-1185">Reference proteome</keyword>
<dbReference type="OrthoDB" id="9778545at2"/>
<evidence type="ECO:0000313" key="10">
    <source>
        <dbReference type="EMBL" id="AOS84461.1"/>
    </source>
</evidence>
<dbReference type="SUPFAM" id="SSF141523">
    <property type="entry name" value="L,D-transpeptidase catalytic domain-like"/>
    <property type="match status" value="1"/>
</dbReference>
<dbReference type="Pfam" id="PF03734">
    <property type="entry name" value="YkuD"/>
    <property type="match status" value="1"/>
</dbReference>
<evidence type="ECO:0000256" key="2">
    <source>
        <dbReference type="ARBA" id="ARBA00005992"/>
    </source>
</evidence>
<dbReference type="GO" id="GO:0016740">
    <property type="term" value="F:transferase activity"/>
    <property type="evidence" value="ECO:0007669"/>
    <property type="project" value="UniProtKB-KW"/>
</dbReference>
<dbReference type="PROSITE" id="PS52029">
    <property type="entry name" value="LD_TPASE"/>
    <property type="match status" value="1"/>
</dbReference>
<reference evidence="10" key="1">
    <citation type="submission" date="2016-09" db="EMBL/GenBank/DDBJ databases">
        <title>Genome sequence of Chlorobaculum limnaeum.</title>
        <authorList>
            <person name="Liu Z."/>
            <person name="Tank M."/>
            <person name="Bryant D.A."/>
        </authorList>
    </citation>
    <scope>NUCLEOTIDE SEQUENCE [LARGE SCALE GENOMIC DNA]</scope>
    <source>
        <strain evidence="10">DSM 1677</strain>
    </source>
</reference>
<dbReference type="Proteomes" id="UP000095185">
    <property type="component" value="Chromosome"/>
</dbReference>
<evidence type="ECO:0000256" key="1">
    <source>
        <dbReference type="ARBA" id="ARBA00004752"/>
    </source>
</evidence>
<dbReference type="GO" id="GO:0008360">
    <property type="term" value="P:regulation of cell shape"/>
    <property type="evidence" value="ECO:0007669"/>
    <property type="project" value="UniProtKB-UniRule"/>
</dbReference>
<dbReference type="Pfam" id="PF20142">
    <property type="entry name" value="Scaffold"/>
    <property type="match status" value="1"/>
</dbReference>
<feature type="signal peptide" evidence="8">
    <location>
        <begin position="1"/>
        <end position="25"/>
    </location>
</feature>
<dbReference type="PANTHER" id="PTHR41533:SF2">
    <property type="entry name" value="BLR7131 PROTEIN"/>
    <property type="match status" value="1"/>
</dbReference>
<evidence type="ECO:0000313" key="11">
    <source>
        <dbReference type="Proteomes" id="UP000095185"/>
    </source>
</evidence>
<protein>
    <submittedName>
        <fullName evidence="10">Peptidoglycan-binding protein</fullName>
    </submittedName>
</protein>
<evidence type="ECO:0000256" key="5">
    <source>
        <dbReference type="ARBA" id="ARBA00022984"/>
    </source>
</evidence>
<dbReference type="EMBL" id="CP017305">
    <property type="protein sequence ID" value="AOS84461.1"/>
    <property type="molecule type" value="Genomic_DNA"/>
</dbReference>
<comment type="similarity">
    <text evidence="2">Belongs to the YkuD family.</text>
</comment>
<feature type="domain" description="L,D-TPase catalytic" evidence="9">
    <location>
        <begin position="339"/>
        <end position="516"/>
    </location>
</feature>
<keyword evidence="4 7" id="KW-0133">Cell shape</keyword>
<organism evidence="10 11">
    <name type="scientific">Chlorobaculum limnaeum</name>
    <dbReference type="NCBI Taxonomy" id="274537"/>
    <lineage>
        <taxon>Bacteria</taxon>
        <taxon>Pseudomonadati</taxon>
        <taxon>Chlorobiota</taxon>
        <taxon>Chlorobiia</taxon>
        <taxon>Chlorobiales</taxon>
        <taxon>Chlorobiaceae</taxon>
        <taxon>Chlorobaculum</taxon>
    </lineage>
</organism>
<dbReference type="SUPFAM" id="SSF47090">
    <property type="entry name" value="PGBD-like"/>
    <property type="match status" value="1"/>
</dbReference>
<comment type="pathway">
    <text evidence="1 7">Cell wall biogenesis; peptidoglycan biosynthesis.</text>
</comment>
<keyword evidence="5 7" id="KW-0573">Peptidoglycan synthesis</keyword>
<dbReference type="InterPro" id="IPR036366">
    <property type="entry name" value="PGBDSf"/>
</dbReference>
<dbReference type="STRING" id="274537.BIU88_10150"/>
<evidence type="ECO:0000256" key="6">
    <source>
        <dbReference type="ARBA" id="ARBA00023316"/>
    </source>
</evidence>
<dbReference type="GO" id="GO:0004180">
    <property type="term" value="F:carboxypeptidase activity"/>
    <property type="evidence" value="ECO:0007669"/>
    <property type="project" value="UniProtKB-ARBA"/>
</dbReference>
<dbReference type="RefSeq" id="WP_069810653.1">
    <property type="nucleotide sequence ID" value="NZ_CP017305.1"/>
</dbReference>
<dbReference type="UniPathway" id="UPA00219"/>
<feature type="active site" description="Proton donor/acceptor" evidence="7">
    <location>
        <position position="469"/>
    </location>
</feature>
<dbReference type="AlphaFoldDB" id="A0A1D8D217"/>
<dbReference type="GO" id="GO:0071555">
    <property type="term" value="P:cell wall organization"/>
    <property type="evidence" value="ECO:0007669"/>
    <property type="project" value="UniProtKB-UniRule"/>
</dbReference>
<dbReference type="KEGG" id="clz:BIU88_10150"/>